<dbReference type="InterPro" id="IPR001173">
    <property type="entry name" value="Glyco_trans_2-like"/>
</dbReference>
<gene>
    <name evidence="3" type="ORF">GFH48_09810</name>
</gene>
<name>A0A5Q0L9A0_9ACTN</name>
<keyword evidence="3" id="KW-0808">Transferase</keyword>
<dbReference type="CDD" id="cd04179">
    <property type="entry name" value="DPM_DPG-synthase_like"/>
    <property type="match status" value="1"/>
</dbReference>
<protein>
    <submittedName>
        <fullName evidence="3">Glycosyltransferase</fullName>
    </submittedName>
</protein>
<dbReference type="Gene3D" id="3.90.550.10">
    <property type="entry name" value="Spore Coat Polysaccharide Biosynthesis Protein SpsA, Chain A"/>
    <property type="match status" value="1"/>
</dbReference>
<dbReference type="SUPFAM" id="SSF53448">
    <property type="entry name" value="Nucleotide-diphospho-sugar transferases"/>
    <property type="match status" value="1"/>
</dbReference>
<dbReference type="KEGG" id="sfy:GFH48_09810"/>
<evidence type="ECO:0000259" key="2">
    <source>
        <dbReference type="Pfam" id="PF00535"/>
    </source>
</evidence>
<dbReference type="InterPro" id="IPR050256">
    <property type="entry name" value="Glycosyltransferase_2"/>
</dbReference>
<comment type="similarity">
    <text evidence="1">Belongs to the glycosyltransferase 2 family.</text>
</comment>
<reference evidence="3 4" key="1">
    <citation type="submission" date="2019-10" db="EMBL/GenBank/DDBJ databases">
        <title>A novel species.</title>
        <authorList>
            <person name="Gao J."/>
        </authorList>
    </citation>
    <scope>NUCLEOTIDE SEQUENCE [LARGE SCALE GENOMIC DNA]</scope>
    <source>
        <strain evidence="3 4">QMT-28</strain>
    </source>
</reference>
<dbReference type="GO" id="GO:0016740">
    <property type="term" value="F:transferase activity"/>
    <property type="evidence" value="ECO:0007669"/>
    <property type="project" value="UniProtKB-KW"/>
</dbReference>
<proteinExistence type="inferred from homology"/>
<sequence length="244" mass="26095">MRAVTTSPPADPVVDVVLPCLNEAEALPWVLARIPSGWRALVVDNGSTDGSAELARGLGATVVRETRRGFGAACHAGLTAATADIVCFCDCDASLDPSLLVPFVREVRDGAADLVLGRRRPQGRRAWPAHARAGNVALARMLRRRTGLALHDLGPLRAARREPLLALGLTDRRSGYPLQMVVRAADAGWRVTEHDVPYLPRTGVSKVTGTWRGTWQAVRDMRRVLAEPPVPSRAPAPSPGGTSS</sequence>
<dbReference type="InterPro" id="IPR029044">
    <property type="entry name" value="Nucleotide-diphossugar_trans"/>
</dbReference>
<dbReference type="PANTHER" id="PTHR48090">
    <property type="entry name" value="UNDECAPRENYL-PHOSPHATE 4-DEOXY-4-FORMAMIDO-L-ARABINOSE TRANSFERASE-RELATED"/>
    <property type="match status" value="1"/>
</dbReference>
<evidence type="ECO:0000256" key="1">
    <source>
        <dbReference type="ARBA" id="ARBA00006739"/>
    </source>
</evidence>
<organism evidence="3 4">
    <name type="scientific">Streptomyces fagopyri</name>
    <dbReference type="NCBI Taxonomy" id="2662397"/>
    <lineage>
        <taxon>Bacteria</taxon>
        <taxon>Bacillati</taxon>
        <taxon>Actinomycetota</taxon>
        <taxon>Actinomycetes</taxon>
        <taxon>Kitasatosporales</taxon>
        <taxon>Streptomycetaceae</taxon>
        <taxon>Streptomyces</taxon>
    </lineage>
</organism>
<dbReference type="PANTHER" id="PTHR48090:SF7">
    <property type="entry name" value="RFBJ PROTEIN"/>
    <property type="match status" value="1"/>
</dbReference>
<dbReference type="Pfam" id="PF00535">
    <property type="entry name" value="Glycos_transf_2"/>
    <property type="match status" value="1"/>
</dbReference>
<keyword evidence="4" id="KW-1185">Reference proteome</keyword>
<accession>A0A5Q0L9A0</accession>
<feature type="domain" description="Glycosyltransferase 2-like" evidence="2">
    <location>
        <begin position="16"/>
        <end position="164"/>
    </location>
</feature>
<dbReference type="EMBL" id="CP045643">
    <property type="protein sequence ID" value="QFZ73508.1"/>
    <property type="molecule type" value="Genomic_DNA"/>
</dbReference>
<evidence type="ECO:0000313" key="4">
    <source>
        <dbReference type="Proteomes" id="UP000326179"/>
    </source>
</evidence>
<evidence type="ECO:0000313" key="3">
    <source>
        <dbReference type="EMBL" id="QFZ73508.1"/>
    </source>
</evidence>
<dbReference type="AlphaFoldDB" id="A0A5Q0L9A0"/>
<dbReference type="RefSeq" id="WP_153287869.1">
    <property type="nucleotide sequence ID" value="NZ_CP045643.1"/>
</dbReference>
<dbReference type="Proteomes" id="UP000326179">
    <property type="component" value="Chromosome"/>
</dbReference>